<accession>A0A2Y9A822</accession>
<sequence>MFSAGRLAVGAICSGLLLTGCVETDGTSTATTAGAVIDQRLVSDQGDIFLIRSDGTVGGSLRGEPTVGTFTTDGREICSTYTSPPSLTGREFCSVPEIDGNRVIFNRRDGSQSQPYTIEG</sequence>
<gene>
    <name evidence="1" type="ORF">BCF38_101834</name>
    <name evidence="2" type="ORF">SAMN05421539_101834</name>
</gene>
<organism evidence="2 4">
    <name type="scientific">Jannaschia seohaensis</name>
    <dbReference type="NCBI Taxonomy" id="475081"/>
    <lineage>
        <taxon>Bacteria</taxon>
        <taxon>Pseudomonadati</taxon>
        <taxon>Pseudomonadota</taxon>
        <taxon>Alphaproteobacteria</taxon>
        <taxon>Rhodobacterales</taxon>
        <taxon>Roseobacteraceae</taxon>
        <taxon>Jannaschia</taxon>
    </lineage>
</organism>
<dbReference type="RefSeq" id="WP_146204796.1">
    <property type="nucleotide sequence ID" value="NZ_QGDJ01000001.1"/>
</dbReference>
<protein>
    <submittedName>
        <fullName evidence="2">Uncharacterized protein</fullName>
    </submittedName>
</protein>
<dbReference type="OrthoDB" id="7873001at2"/>
<reference evidence="2 4" key="1">
    <citation type="submission" date="2016-10" db="EMBL/GenBank/DDBJ databases">
        <authorList>
            <person name="Cai Z."/>
        </authorList>
    </citation>
    <scope>NUCLEOTIDE SEQUENCE [LARGE SCALE GENOMIC DNA]</scope>
    <source>
        <strain evidence="2 4">DSM 25227</strain>
    </source>
</reference>
<evidence type="ECO:0000313" key="1">
    <source>
        <dbReference type="EMBL" id="PWJ22421.1"/>
    </source>
</evidence>
<evidence type="ECO:0000313" key="4">
    <source>
        <dbReference type="Proteomes" id="UP000251571"/>
    </source>
</evidence>
<dbReference type="EMBL" id="QGDJ01000001">
    <property type="protein sequence ID" value="PWJ22421.1"/>
    <property type="molecule type" value="Genomic_DNA"/>
</dbReference>
<dbReference type="Proteomes" id="UP000245839">
    <property type="component" value="Unassembled WGS sequence"/>
</dbReference>
<evidence type="ECO:0000313" key="3">
    <source>
        <dbReference type="Proteomes" id="UP000245839"/>
    </source>
</evidence>
<keyword evidence="3" id="KW-1185">Reference proteome</keyword>
<evidence type="ECO:0000313" key="2">
    <source>
        <dbReference type="EMBL" id="SSA38699.1"/>
    </source>
</evidence>
<dbReference type="PROSITE" id="PS51257">
    <property type="entry name" value="PROKAR_LIPOPROTEIN"/>
    <property type="match status" value="1"/>
</dbReference>
<proteinExistence type="predicted"/>
<dbReference type="Proteomes" id="UP000251571">
    <property type="component" value="Unassembled WGS sequence"/>
</dbReference>
<dbReference type="AlphaFoldDB" id="A0A2Y9A822"/>
<reference evidence="1 3" key="2">
    <citation type="submission" date="2018-03" db="EMBL/GenBank/DDBJ databases">
        <title>Genomic Encyclopedia of Archaeal and Bacterial Type Strains, Phase II (KMG-II): from individual species to whole genera.</title>
        <authorList>
            <person name="Goeker M."/>
        </authorList>
    </citation>
    <scope>NUCLEOTIDE SEQUENCE [LARGE SCALE GENOMIC DNA]</scope>
    <source>
        <strain evidence="1 3">DSM 25227</strain>
    </source>
</reference>
<name>A0A2Y9A822_9RHOB</name>
<dbReference type="EMBL" id="UETC01000001">
    <property type="protein sequence ID" value="SSA38699.1"/>
    <property type="molecule type" value="Genomic_DNA"/>
</dbReference>